<reference evidence="15" key="2">
    <citation type="submission" date="2021-04" db="EMBL/GenBank/DDBJ databases">
        <authorList>
            <person name="Gilroy R."/>
        </authorList>
    </citation>
    <scope>NUCLEOTIDE SEQUENCE</scope>
    <source>
        <strain evidence="15">ChiGjej1B1-13045</strain>
    </source>
</reference>
<dbReference type="Gene3D" id="3.90.320.10">
    <property type="match status" value="1"/>
</dbReference>
<dbReference type="PANTHER" id="PTHR11472">
    <property type="entry name" value="DNA REPAIR DEAD HELICASE RAD3/XP-D SUBFAMILY MEMBER"/>
    <property type="match status" value="1"/>
</dbReference>
<keyword evidence="4" id="KW-0227">DNA damage</keyword>
<evidence type="ECO:0000256" key="4">
    <source>
        <dbReference type="ARBA" id="ARBA00022763"/>
    </source>
</evidence>
<comment type="caution">
    <text evidence="15">The sequence shown here is derived from an EMBL/GenBank/DDBJ whole genome shotgun (WGS) entry which is preliminary data.</text>
</comment>
<evidence type="ECO:0000256" key="1">
    <source>
        <dbReference type="ARBA" id="ARBA00022485"/>
    </source>
</evidence>
<dbReference type="PANTHER" id="PTHR11472:SF34">
    <property type="entry name" value="REGULATOR OF TELOMERE ELONGATION HELICASE 1"/>
    <property type="match status" value="1"/>
</dbReference>
<dbReference type="InterPro" id="IPR042493">
    <property type="entry name" value="XPD_DNA_FeS"/>
</dbReference>
<evidence type="ECO:0000313" key="16">
    <source>
        <dbReference type="Proteomes" id="UP000824017"/>
    </source>
</evidence>
<keyword evidence="10" id="KW-0238">DNA-binding</keyword>
<dbReference type="Pfam" id="PF06733">
    <property type="entry name" value="DEAD_2"/>
    <property type="match status" value="1"/>
</dbReference>
<name>A0A9D2DB09_9FIRM</name>
<keyword evidence="1" id="KW-0004">4Fe-4S</keyword>
<dbReference type="InterPro" id="IPR011604">
    <property type="entry name" value="PDDEXK-like_dom_sf"/>
</dbReference>
<dbReference type="InterPro" id="IPR006554">
    <property type="entry name" value="Helicase-like_DEXD_c2"/>
</dbReference>
<evidence type="ECO:0000256" key="2">
    <source>
        <dbReference type="ARBA" id="ARBA00022723"/>
    </source>
</evidence>
<dbReference type="SUPFAM" id="SSF52540">
    <property type="entry name" value="P-loop containing nucleoside triphosphate hydrolases"/>
    <property type="match status" value="2"/>
</dbReference>
<evidence type="ECO:0000256" key="7">
    <source>
        <dbReference type="ARBA" id="ARBA00022840"/>
    </source>
</evidence>
<gene>
    <name evidence="15" type="ORF">H9817_07420</name>
</gene>
<reference evidence="15" key="1">
    <citation type="journal article" date="2021" name="PeerJ">
        <title>Extensive microbial diversity within the chicken gut microbiome revealed by metagenomics and culture.</title>
        <authorList>
            <person name="Gilroy R."/>
            <person name="Ravi A."/>
            <person name="Getino M."/>
            <person name="Pursley I."/>
            <person name="Horton D.L."/>
            <person name="Alikhan N.F."/>
            <person name="Baker D."/>
            <person name="Gharbi K."/>
            <person name="Hall N."/>
            <person name="Watson M."/>
            <person name="Adriaenssens E.M."/>
            <person name="Foster-Nyarko E."/>
            <person name="Jarju S."/>
            <person name="Secka A."/>
            <person name="Antonio M."/>
            <person name="Oren A."/>
            <person name="Chaudhuri R.R."/>
            <person name="La Ragione R."/>
            <person name="Hildebrand F."/>
            <person name="Pallen M.J."/>
        </authorList>
    </citation>
    <scope>NUCLEOTIDE SEQUENCE</scope>
    <source>
        <strain evidence="15">ChiGjej1B1-13045</strain>
    </source>
</reference>
<dbReference type="GO" id="GO:0016818">
    <property type="term" value="F:hydrolase activity, acting on acid anhydrides, in phosphorus-containing anhydrides"/>
    <property type="evidence" value="ECO:0007669"/>
    <property type="project" value="InterPro"/>
</dbReference>
<evidence type="ECO:0000256" key="5">
    <source>
        <dbReference type="ARBA" id="ARBA00022801"/>
    </source>
</evidence>
<proteinExistence type="inferred from homology"/>
<evidence type="ECO:0000256" key="12">
    <source>
        <dbReference type="ARBA" id="ARBA00023235"/>
    </source>
</evidence>
<evidence type="ECO:0000256" key="13">
    <source>
        <dbReference type="ARBA" id="ARBA00038058"/>
    </source>
</evidence>
<keyword evidence="2" id="KW-0479">Metal-binding</keyword>
<evidence type="ECO:0000256" key="9">
    <source>
        <dbReference type="ARBA" id="ARBA00023014"/>
    </source>
</evidence>
<dbReference type="InterPro" id="IPR006555">
    <property type="entry name" value="ATP-dep_Helicase_C"/>
</dbReference>
<keyword evidence="12" id="KW-0413">Isomerase</keyword>
<dbReference type="EMBL" id="DXCD01000193">
    <property type="protein sequence ID" value="HIZ13736.1"/>
    <property type="molecule type" value="Genomic_DNA"/>
</dbReference>
<accession>A0A9D2DB09</accession>
<dbReference type="AlphaFoldDB" id="A0A9D2DB09"/>
<dbReference type="GO" id="GO:0006281">
    <property type="term" value="P:DNA repair"/>
    <property type="evidence" value="ECO:0007669"/>
    <property type="project" value="UniProtKB-KW"/>
</dbReference>
<comment type="similarity">
    <text evidence="13">Belongs to the helicase family. DinG subfamily.</text>
</comment>
<evidence type="ECO:0000256" key="6">
    <source>
        <dbReference type="ARBA" id="ARBA00022806"/>
    </source>
</evidence>
<evidence type="ECO:0000259" key="14">
    <source>
        <dbReference type="PROSITE" id="PS51193"/>
    </source>
</evidence>
<keyword evidence="8" id="KW-0408">Iron</keyword>
<feature type="domain" description="Helicase ATP-binding" evidence="14">
    <location>
        <begin position="199"/>
        <end position="480"/>
    </location>
</feature>
<dbReference type="GO" id="GO:0051539">
    <property type="term" value="F:4 iron, 4 sulfur cluster binding"/>
    <property type="evidence" value="ECO:0007669"/>
    <property type="project" value="UniProtKB-KW"/>
</dbReference>
<sequence length="795" mass="91595">MEEQVKTVRISVRSLVEFILREGDIDNRSAGGPDKDAMLMGGRIHRKIQRSMGSEYHAEVSLKMLVPCGEFQIQIEGRADGVIIKEHKTKDGGGKEPDGEPDVIVDEIKGVLRELSHIDRPVNVHLAQAKCYAYFYAEQHDIDRIGVQMTYCHLDTEDIRRFNEVYTKQELKEWFDDLIIQYEKWARFQIEWKKKRDSSIRGLEFPFTYRAGQRDVAAAVYRTILRKKKLFIQAPTGVGKTISTVFPAVKAIGEGLAEKIFYLTAKTITRTVAEQAFCTLQAQGLLLKVITLTAKEKICFCEETVCNPDACPYAKGHFDRVNDAVFDIITSGNEIDRSAVEEQAHKYRVCPFELSLDISTWVDAVICDYNYVFDPTAHLKRFFSEGSSSDYIFLIDEAHNLVERGREMYSASLYKEDLLEVKRAIRSDSHALARKLEDVNKLFLALKRECENYTILDSVSHIALKLMNLLTEMENFLERPLDDDKRELVQDLCFQVRSFVNIHDIMDENYVIYCELKKDGRFMVKLFCVNPAVNLQSYLEYGVAAVFFSATLLPIHYYKKLLSVERDDYAIYAETSFAKENRLLLMGTDVSTRYTMRSVSMYERIARYIIRAAEGKRGNYMAFFPSYKVMQEVYACFLEQAVGIDSVIQSQNMSESAREEFLSEFEEEREESLVGFCVMGGIFSEGIDLTEDRLIGAVIVGTGLPQVCNDREIVRKYFEDHGMAGFDYAYLYPGMNKVLQSAGRVIRTEKDRGMILLLDDRFRQRQYRETFPREWEGIRACSADSLPGYLEEFWK</sequence>
<dbReference type="InterPro" id="IPR027417">
    <property type="entry name" value="P-loop_NTPase"/>
</dbReference>
<dbReference type="GO" id="GO:0005524">
    <property type="term" value="F:ATP binding"/>
    <property type="evidence" value="ECO:0007669"/>
    <property type="project" value="UniProtKB-KW"/>
</dbReference>
<dbReference type="GO" id="GO:0003677">
    <property type="term" value="F:DNA binding"/>
    <property type="evidence" value="ECO:0007669"/>
    <property type="project" value="UniProtKB-KW"/>
</dbReference>
<dbReference type="GO" id="GO:0046872">
    <property type="term" value="F:metal ion binding"/>
    <property type="evidence" value="ECO:0007669"/>
    <property type="project" value="UniProtKB-KW"/>
</dbReference>
<dbReference type="InterPro" id="IPR045028">
    <property type="entry name" value="DinG/Rad3-like"/>
</dbReference>
<dbReference type="Gene3D" id="1.10.275.40">
    <property type="match status" value="1"/>
</dbReference>
<dbReference type="SMART" id="SM00488">
    <property type="entry name" value="DEXDc2"/>
    <property type="match status" value="1"/>
</dbReference>
<protein>
    <submittedName>
        <fullName evidence="15">ATP-dependent DNA helicase</fullName>
    </submittedName>
</protein>
<evidence type="ECO:0000313" key="15">
    <source>
        <dbReference type="EMBL" id="HIZ13736.1"/>
    </source>
</evidence>
<keyword evidence="7" id="KW-0067">ATP-binding</keyword>
<evidence type="ECO:0000256" key="10">
    <source>
        <dbReference type="ARBA" id="ARBA00023125"/>
    </source>
</evidence>
<dbReference type="InterPro" id="IPR014013">
    <property type="entry name" value="Helic_SF1/SF2_ATP-bd_DinG/Rad3"/>
</dbReference>
<dbReference type="Proteomes" id="UP000824017">
    <property type="component" value="Unassembled WGS sequence"/>
</dbReference>
<evidence type="ECO:0000256" key="8">
    <source>
        <dbReference type="ARBA" id="ARBA00023004"/>
    </source>
</evidence>
<keyword evidence="3" id="KW-0547">Nucleotide-binding</keyword>
<dbReference type="SMART" id="SM00491">
    <property type="entry name" value="HELICc2"/>
    <property type="match status" value="1"/>
</dbReference>
<dbReference type="PROSITE" id="PS51193">
    <property type="entry name" value="HELICASE_ATP_BIND_2"/>
    <property type="match status" value="1"/>
</dbReference>
<keyword evidence="9" id="KW-0411">Iron-sulfur</keyword>
<evidence type="ECO:0000256" key="11">
    <source>
        <dbReference type="ARBA" id="ARBA00023204"/>
    </source>
</evidence>
<dbReference type="GO" id="GO:0003678">
    <property type="term" value="F:DNA helicase activity"/>
    <property type="evidence" value="ECO:0007669"/>
    <property type="project" value="InterPro"/>
</dbReference>
<dbReference type="Pfam" id="PF13307">
    <property type="entry name" value="Helicase_C_2"/>
    <property type="match status" value="1"/>
</dbReference>
<keyword evidence="5" id="KW-0378">Hydrolase</keyword>
<dbReference type="Gene3D" id="3.40.50.300">
    <property type="entry name" value="P-loop containing nucleotide triphosphate hydrolases"/>
    <property type="match status" value="2"/>
</dbReference>
<dbReference type="InterPro" id="IPR010614">
    <property type="entry name" value="RAD3-like_helicase_DEAD"/>
</dbReference>
<keyword evidence="6 15" id="KW-0347">Helicase</keyword>
<evidence type="ECO:0000256" key="3">
    <source>
        <dbReference type="ARBA" id="ARBA00022741"/>
    </source>
</evidence>
<keyword evidence="11" id="KW-0234">DNA repair</keyword>
<dbReference type="Gene3D" id="1.10.30.20">
    <property type="entry name" value="Bacterial XPD DNA helicase, FeS cluster domain"/>
    <property type="match status" value="1"/>
</dbReference>
<organism evidence="15 16">
    <name type="scientific">Candidatus Mediterraneibacter stercorigallinarum</name>
    <dbReference type="NCBI Taxonomy" id="2838686"/>
    <lineage>
        <taxon>Bacteria</taxon>
        <taxon>Bacillati</taxon>
        <taxon>Bacillota</taxon>
        <taxon>Clostridia</taxon>
        <taxon>Lachnospirales</taxon>
        <taxon>Lachnospiraceae</taxon>
        <taxon>Mediterraneibacter</taxon>
    </lineage>
</organism>